<keyword evidence="6" id="KW-0408">Iron</keyword>
<dbReference type="PANTHER" id="PTHR45255">
    <property type="entry name" value="DNAJ HOMOLOG SUBFAMILY C MEMBER 24"/>
    <property type="match status" value="1"/>
</dbReference>
<feature type="domain" description="J" evidence="7">
    <location>
        <begin position="1"/>
        <end position="68"/>
    </location>
</feature>
<dbReference type="CDD" id="cd06257">
    <property type="entry name" value="DnaJ"/>
    <property type="match status" value="1"/>
</dbReference>
<dbReference type="InterPro" id="IPR036671">
    <property type="entry name" value="DPH_MB_sf"/>
</dbReference>
<name>A0AAD5U191_9FUNG</name>
<evidence type="ECO:0000256" key="4">
    <source>
        <dbReference type="ARBA" id="ARBA00022723"/>
    </source>
</evidence>
<dbReference type="GO" id="GO:0001671">
    <property type="term" value="F:ATPase activator activity"/>
    <property type="evidence" value="ECO:0007669"/>
    <property type="project" value="TreeGrafter"/>
</dbReference>
<comment type="function">
    <text evidence="1">Required for the first step of diphthamide biosynthesis, the transfer of 3-amino-3-carboxypropyl from S-adenosyl-L-methionine to a histidine residue. Diphthamide is a post-translational modification of histidine which occurs in elongation factor 2.</text>
</comment>
<keyword evidence="4" id="KW-0479">Metal-binding</keyword>
<reference evidence="9" key="1">
    <citation type="submission" date="2020-05" db="EMBL/GenBank/DDBJ databases">
        <title>Phylogenomic resolution of chytrid fungi.</title>
        <authorList>
            <person name="Stajich J.E."/>
            <person name="Amses K."/>
            <person name="Simmons R."/>
            <person name="Seto K."/>
            <person name="Myers J."/>
            <person name="Bonds A."/>
            <person name="Quandt C.A."/>
            <person name="Barry K."/>
            <person name="Liu P."/>
            <person name="Grigoriev I."/>
            <person name="Longcore J.E."/>
            <person name="James T.Y."/>
        </authorList>
    </citation>
    <scope>NUCLEOTIDE SEQUENCE</scope>
    <source>
        <strain evidence="9">JEL0476</strain>
    </source>
</reference>
<dbReference type="SMART" id="SM00271">
    <property type="entry name" value="DnaJ"/>
    <property type="match status" value="1"/>
</dbReference>
<feature type="non-terminal residue" evidence="9">
    <location>
        <position position="141"/>
    </location>
</feature>
<evidence type="ECO:0000259" key="8">
    <source>
        <dbReference type="PROSITE" id="PS51074"/>
    </source>
</evidence>
<dbReference type="InterPro" id="IPR018253">
    <property type="entry name" value="DnaJ_domain_CS"/>
</dbReference>
<dbReference type="PROSITE" id="PS50076">
    <property type="entry name" value="DNAJ_2"/>
    <property type="match status" value="1"/>
</dbReference>
<dbReference type="SUPFAM" id="SSF46565">
    <property type="entry name" value="Chaperone J-domain"/>
    <property type="match status" value="1"/>
</dbReference>
<dbReference type="Proteomes" id="UP001211065">
    <property type="component" value="Unassembled WGS sequence"/>
</dbReference>
<dbReference type="InterPro" id="IPR036869">
    <property type="entry name" value="J_dom_sf"/>
</dbReference>
<dbReference type="Gene3D" id="3.10.660.10">
    <property type="entry name" value="DPH Zinc finger"/>
    <property type="match status" value="1"/>
</dbReference>
<evidence type="ECO:0000259" key="7">
    <source>
        <dbReference type="PROSITE" id="PS50076"/>
    </source>
</evidence>
<dbReference type="InterPro" id="IPR001623">
    <property type="entry name" value="DnaJ_domain"/>
</dbReference>
<accession>A0AAD5U191</accession>
<dbReference type="Pfam" id="PF05207">
    <property type="entry name" value="Zn_ribbon_CSL"/>
    <property type="match status" value="1"/>
</dbReference>
<evidence type="ECO:0000256" key="2">
    <source>
        <dbReference type="ARBA" id="ARBA00006169"/>
    </source>
</evidence>
<dbReference type="EMBL" id="JADGJW010000250">
    <property type="protein sequence ID" value="KAJ3221125.1"/>
    <property type="molecule type" value="Genomic_DNA"/>
</dbReference>
<dbReference type="Pfam" id="PF00226">
    <property type="entry name" value="DnaJ"/>
    <property type="match status" value="1"/>
</dbReference>
<evidence type="ECO:0000313" key="9">
    <source>
        <dbReference type="EMBL" id="KAJ3221125.1"/>
    </source>
</evidence>
<dbReference type="PROSITE" id="PS00636">
    <property type="entry name" value="DNAJ_1"/>
    <property type="match status" value="1"/>
</dbReference>
<evidence type="ECO:0000256" key="6">
    <source>
        <dbReference type="ARBA" id="ARBA00023004"/>
    </source>
</evidence>
<comment type="similarity">
    <text evidence="2">Belongs to the DPH4 family.</text>
</comment>
<dbReference type="Gene3D" id="1.10.287.110">
    <property type="entry name" value="DnaJ domain"/>
    <property type="match status" value="1"/>
</dbReference>
<dbReference type="AlphaFoldDB" id="A0AAD5U191"/>
<dbReference type="PROSITE" id="PS51074">
    <property type="entry name" value="DPH_MB"/>
    <property type="match status" value="1"/>
</dbReference>
<evidence type="ECO:0000256" key="3">
    <source>
        <dbReference type="ARBA" id="ARBA00021797"/>
    </source>
</evidence>
<dbReference type="GO" id="GO:0008198">
    <property type="term" value="F:ferrous iron binding"/>
    <property type="evidence" value="ECO:0007669"/>
    <property type="project" value="TreeGrafter"/>
</dbReference>
<dbReference type="SUPFAM" id="SSF144217">
    <property type="entry name" value="CSL zinc finger"/>
    <property type="match status" value="1"/>
</dbReference>
<gene>
    <name evidence="9" type="primary">DPH4</name>
    <name evidence="9" type="ORF">HK099_003772</name>
</gene>
<evidence type="ECO:0000256" key="1">
    <source>
        <dbReference type="ARBA" id="ARBA00003474"/>
    </source>
</evidence>
<evidence type="ECO:0000313" key="10">
    <source>
        <dbReference type="Proteomes" id="UP001211065"/>
    </source>
</evidence>
<sequence>VSPTSTSQEIRQNYLKLSLLYHPDKNQKKVDNLSSDDSDLQTDYFIILNEAYENLKDANRRLKYDKKLNFLKKNKTEILFDSVDLDDMELNEEKMEYTYNCRCGNLFILTYQDLEFGFNQVNCEGCSLILKVDYDVLEDEE</sequence>
<dbReference type="InterPro" id="IPR007872">
    <property type="entry name" value="DPH_MB_dom"/>
</dbReference>
<keyword evidence="10" id="KW-1185">Reference proteome</keyword>
<evidence type="ECO:0000256" key="5">
    <source>
        <dbReference type="ARBA" id="ARBA00022833"/>
    </source>
</evidence>
<keyword evidence="5" id="KW-0862">Zinc</keyword>
<proteinExistence type="inferred from homology"/>
<organism evidence="9 10">
    <name type="scientific">Clydaea vesicula</name>
    <dbReference type="NCBI Taxonomy" id="447962"/>
    <lineage>
        <taxon>Eukaryota</taxon>
        <taxon>Fungi</taxon>
        <taxon>Fungi incertae sedis</taxon>
        <taxon>Chytridiomycota</taxon>
        <taxon>Chytridiomycota incertae sedis</taxon>
        <taxon>Chytridiomycetes</taxon>
        <taxon>Lobulomycetales</taxon>
        <taxon>Lobulomycetaceae</taxon>
        <taxon>Clydaea</taxon>
    </lineage>
</organism>
<comment type="caution">
    <text evidence="9">The sequence shown here is derived from an EMBL/GenBank/DDBJ whole genome shotgun (WGS) entry which is preliminary data.</text>
</comment>
<protein>
    <recommendedName>
        <fullName evidence="3">Diphthamide biosynthesis protein 4</fullName>
    </recommendedName>
</protein>
<dbReference type="PANTHER" id="PTHR45255:SF1">
    <property type="entry name" value="DNAJ HOMOLOG SUBFAMILY C MEMBER 24"/>
    <property type="match status" value="1"/>
</dbReference>
<feature type="domain" description="DPH-type MB" evidence="8">
    <location>
        <begin position="79"/>
        <end position="135"/>
    </location>
</feature>